<evidence type="ECO:0000313" key="3">
    <source>
        <dbReference type="Proteomes" id="UP000664702"/>
    </source>
</evidence>
<organism evidence="1">
    <name type="scientific">Bradyrhizobium barranii subsp. barranii</name>
    <dbReference type="NCBI Taxonomy" id="2823807"/>
    <lineage>
        <taxon>Bacteria</taxon>
        <taxon>Pseudomonadati</taxon>
        <taxon>Pseudomonadota</taxon>
        <taxon>Alphaproteobacteria</taxon>
        <taxon>Hyphomicrobiales</taxon>
        <taxon>Nitrobacteraceae</taxon>
        <taxon>Bradyrhizobium</taxon>
        <taxon>Bradyrhizobium barranii</taxon>
    </lineage>
</organism>
<accession>A0A939S625</accession>
<dbReference type="AlphaFoldDB" id="A0A939S625"/>
<protein>
    <submittedName>
        <fullName evidence="1">Uncharacterized protein</fullName>
    </submittedName>
</protein>
<dbReference type="KEGG" id="bban:J4G43_047315"/>
<proteinExistence type="predicted"/>
<evidence type="ECO:0000313" key="2">
    <source>
        <dbReference type="EMBL" id="UEM11978.1"/>
    </source>
</evidence>
<name>A0A939S625_9BRAD</name>
<evidence type="ECO:0000313" key="1">
    <source>
        <dbReference type="EMBL" id="MBO1868464.1"/>
    </source>
</evidence>
<reference evidence="1" key="1">
    <citation type="submission" date="2021-03" db="EMBL/GenBank/DDBJ databases">
        <title>Whole Genome Sequence of Bradyrhizobium sp. Strain 144S4.</title>
        <authorList>
            <person name="Bromfield E.S.P."/>
            <person name="Cloutier S."/>
        </authorList>
    </citation>
    <scope>NUCLEOTIDE SEQUENCE [LARGE SCALE GENOMIC DNA]</scope>
    <source>
        <strain evidence="1">144S4</strain>
    </source>
</reference>
<reference evidence="2 3" key="2">
    <citation type="journal article" date="2022" name="Int. J. Syst. Evol. Microbiol.">
        <title>Strains of Bradyrhizobium barranii sp. nov. associated with legumes native to Canada are symbionts of soybeans and belong to different subspecies (subsp. barranii subsp. nov. and subsp. apii subsp. nov.) and symbiovars (sv. glycinearum and sv. septentrionale).</title>
        <authorList>
            <person name="Bromfield E.S.P."/>
            <person name="Cloutier S."/>
            <person name="Wasai-Hara S."/>
            <person name="Minamisawa K."/>
        </authorList>
    </citation>
    <scope>NUCLEOTIDE SEQUENCE [LARGE SCALE GENOMIC DNA]</scope>
    <source>
        <strain evidence="2 3">144S4</strain>
    </source>
</reference>
<dbReference type="EMBL" id="CP086136">
    <property type="protein sequence ID" value="UEM11978.1"/>
    <property type="molecule type" value="Genomic_DNA"/>
</dbReference>
<gene>
    <name evidence="2" type="ORF">J4G43_047315</name>
    <name evidence="1" type="ORF">J4G43_49020</name>
</gene>
<dbReference type="EMBL" id="JAGEMI010000001">
    <property type="protein sequence ID" value="MBO1868464.1"/>
    <property type="molecule type" value="Genomic_DNA"/>
</dbReference>
<dbReference type="Proteomes" id="UP000664702">
    <property type="component" value="Chromosome"/>
</dbReference>
<sequence length="422" mass="43750">MKYNQPYGVSDTNAPYINGDPSTGQMGSIPPAASIEYPQREIVNFISDNGLATPDNGDLHQLSKGIQSGLTQFGVDGGVVNQMSLNPTPALTAYYRGLRVYILAATSNTGATVLSINGLTFKPVKRRDGTDLKANDVTAGSIQLYVYDGTNFQLSGAGMSGGAGLLTQNLDIYVNYAIGNDANDGTANDASHALKNIQRAISLAYIYPPSQYTITIHLADSASYTGFSTPYWSGPNIKVTGNVANPQNVVVTGQNTHACIVSGVNTLTCEGITVATTNNAAGPGGGFIATNGATLFTNNTRSGYCTGAVFEAYQANVNIGVHTFTGNCGEMYWSFLNGLISWNDGTTQTIANPITVGSACAYATQGGAISVPPSRFTINNPGNVTGAKYYAGMNGTIGTSGGGVNFFPGTVAGTTQTGGQYV</sequence>
<dbReference type="RefSeq" id="WP_208088938.1">
    <property type="nucleotide sequence ID" value="NZ_CP086136.1"/>
</dbReference>